<dbReference type="InterPro" id="IPR016174">
    <property type="entry name" value="Di-haem_cyt_TM"/>
</dbReference>
<evidence type="ECO:0000313" key="16">
    <source>
        <dbReference type="Proteomes" id="UP000555728"/>
    </source>
</evidence>
<gene>
    <name evidence="15" type="ORF">GGD88_002263</name>
</gene>
<keyword evidence="5" id="KW-0349">Heme</keyword>
<keyword evidence="10" id="KW-0408">Iron</keyword>
<evidence type="ECO:0000256" key="8">
    <source>
        <dbReference type="ARBA" id="ARBA00022982"/>
    </source>
</evidence>
<dbReference type="PANTHER" id="PTHR30529:SF7">
    <property type="entry name" value="CYTOCHROME B561 BACTERIAL_NI-HYDROGENASE DOMAIN-CONTAINING PROTEIN"/>
    <property type="match status" value="1"/>
</dbReference>
<evidence type="ECO:0000256" key="5">
    <source>
        <dbReference type="ARBA" id="ARBA00022617"/>
    </source>
</evidence>
<dbReference type="Proteomes" id="UP000555728">
    <property type="component" value="Unassembled WGS sequence"/>
</dbReference>
<comment type="cofactor">
    <cofactor evidence="1">
        <name>heme b</name>
        <dbReference type="ChEBI" id="CHEBI:60344"/>
    </cofactor>
</comment>
<comment type="subcellular location">
    <subcellularLocation>
        <location evidence="2">Cell membrane</location>
        <topology evidence="2">Multi-pass membrane protein</topology>
    </subcellularLocation>
</comment>
<dbReference type="SUPFAM" id="SSF81342">
    <property type="entry name" value="Transmembrane di-heme cytochromes"/>
    <property type="match status" value="1"/>
</dbReference>
<keyword evidence="6 13" id="KW-0812">Transmembrane</keyword>
<evidence type="ECO:0000256" key="1">
    <source>
        <dbReference type="ARBA" id="ARBA00001970"/>
    </source>
</evidence>
<dbReference type="PANTHER" id="PTHR30529">
    <property type="entry name" value="CYTOCHROME B561"/>
    <property type="match status" value="1"/>
</dbReference>
<dbReference type="AlphaFoldDB" id="A0A7W6WKP4"/>
<dbReference type="InterPro" id="IPR011577">
    <property type="entry name" value="Cyt_b561_bac/Ni-Hgenase"/>
</dbReference>
<evidence type="ECO:0000256" key="12">
    <source>
        <dbReference type="ARBA" id="ARBA00037975"/>
    </source>
</evidence>
<keyword evidence="7" id="KW-0479">Metal-binding</keyword>
<evidence type="ECO:0000256" key="10">
    <source>
        <dbReference type="ARBA" id="ARBA00023004"/>
    </source>
</evidence>
<evidence type="ECO:0000256" key="4">
    <source>
        <dbReference type="ARBA" id="ARBA00022475"/>
    </source>
</evidence>
<evidence type="ECO:0000256" key="13">
    <source>
        <dbReference type="SAM" id="Phobius"/>
    </source>
</evidence>
<keyword evidence="4" id="KW-1003">Cell membrane</keyword>
<dbReference type="GO" id="GO:0022904">
    <property type="term" value="P:respiratory electron transport chain"/>
    <property type="evidence" value="ECO:0007669"/>
    <property type="project" value="InterPro"/>
</dbReference>
<comment type="caution">
    <text evidence="15">The sequence shown here is derived from an EMBL/GenBank/DDBJ whole genome shotgun (WGS) entry which is preliminary data.</text>
</comment>
<evidence type="ECO:0000259" key="14">
    <source>
        <dbReference type="Pfam" id="PF01292"/>
    </source>
</evidence>
<keyword evidence="3" id="KW-0813">Transport</keyword>
<dbReference type="InterPro" id="IPR052168">
    <property type="entry name" value="Cytochrome_b561_oxidase"/>
</dbReference>
<evidence type="ECO:0000256" key="9">
    <source>
        <dbReference type="ARBA" id="ARBA00022989"/>
    </source>
</evidence>
<evidence type="ECO:0000256" key="3">
    <source>
        <dbReference type="ARBA" id="ARBA00022448"/>
    </source>
</evidence>
<dbReference type="RefSeq" id="WP_184435454.1">
    <property type="nucleotide sequence ID" value="NZ_JACIGI010000017.1"/>
</dbReference>
<evidence type="ECO:0000256" key="7">
    <source>
        <dbReference type="ARBA" id="ARBA00022723"/>
    </source>
</evidence>
<dbReference type="Gene3D" id="1.20.950.20">
    <property type="entry name" value="Transmembrane di-heme cytochromes, Chain C"/>
    <property type="match status" value="1"/>
</dbReference>
<keyword evidence="11 13" id="KW-0472">Membrane</keyword>
<dbReference type="GO" id="GO:0009055">
    <property type="term" value="F:electron transfer activity"/>
    <property type="evidence" value="ECO:0007669"/>
    <property type="project" value="InterPro"/>
</dbReference>
<proteinExistence type="inferred from homology"/>
<protein>
    <submittedName>
        <fullName evidence="15">Cytochrome b561</fullName>
    </submittedName>
</protein>
<dbReference type="EMBL" id="JACIGI010000017">
    <property type="protein sequence ID" value="MBB4286531.1"/>
    <property type="molecule type" value="Genomic_DNA"/>
</dbReference>
<reference evidence="15 16" key="1">
    <citation type="submission" date="2020-08" db="EMBL/GenBank/DDBJ databases">
        <title>Genome sequencing of Purple Non-Sulfur Bacteria from various extreme environments.</title>
        <authorList>
            <person name="Mayer M."/>
        </authorList>
    </citation>
    <scope>NUCLEOTIDE SEQUENCE [LARGE SCALE GENOMIC DNA]</scope>
    <source>
        <strain evidence="15 16">JA135</strain>
    </source>
</reference>
<accession>A0A7W6WKP4</accession>
<name>A0A7W6WKP4_9PROT</name>
<dbReference type="GO" id="GO:0020037">
    <property type="term" value="F:heme binding"/>
    <property type="evidence" value="ECO:0007669"/>
    <property type="project" value="TreeGrafter"/>
</dbReference>
<feature type="transmembrane region" description="Helical" evidence="13">
    <location>
        <begin position="20"/>
        <end position="39"/>
    </location>
</feature>
<evidence type="ECO:0000313" key="15">
    <source>
        <dbReference type="EMBL" id="MBB4286531.1"/>
    </source>
</evidence>
<dbReference type="GO" id="GO:0046872">
    <property type="term" value="F:metal ion binding"/>
    <property type="evidence" value="ECO:0007669"/>
    <property type="project" value="UniProtKB-KW"/>
</dbReference>
<keyword evidence="9 13" id="KW-1133">Transmembrane helix</keyword>
<dbReference type="GO" id="GO:0005886">
    <property type="term" value="C:plasma membrane"/>
    <property type="evidence" value="ECO:0007669"/>
    <property type="project" value="UniProtKB-SubCell"/>
</dbReference>
<comment type="similarity">
    <text evidence="12">Belongs to the cytochrome b561 family.</text>
</comment>
<evidence type="ECO:0000256" key="11">
    <source>
        <dbReference type="ARBA" id="ARBA00023136"/>
    </source>
</evidence>
<keyword evidence="8" id="KW-0249">Electron transport</keyword>
<sequence length="182" mass="19173">MKLFDSQDRFGAVSIANHWLLVVVVIGLLASGLLIAEVLPDAGRAALIPLHKAIGVLVAVLVAWVVLWWQVQRGRPGAVPGTPALEARARNAMHIVLLVGTVLLSLSGVLMSINSGHPVNVFGLFTIPAWGENPGLAGPARTVHTVVGYAMVAAVAGHALVSVKHHYVNHDVTFTRMLGRGA</sequence>
<dbReference type="Pfam" id="PF01292">
    <property type="entry name" value="Ni_hydr_CYTB"/>
    <property type="match status" value="1"/>
</dbReference>
<organism evidence="15 16">
    <name type="scientific">Roseospira goensis</name>
    <dbReference type="NCBI Taxonomy" id="391922"/>
    <lineage>
        <taxon>Bacteria</taxon>
        <taxon>Pseudomonadati</taxon>
        <taxon>Pseudomonadota</taxon>
        <taxon>Alphaproteobacteria</taxon>
        <taxon>Rhodospirillales</taxon>
        <taxon>Rhodospirillaceae</taxon>
        <taxon>Roseospira</taxon>
    </lineage>
</organism>
<feature type="transmembrane region" description="Helical" evidence="13">
    <location>
        <begin position="51"/>
        <end position="71"/>
    </location>
</feature>
<keyword evidence="16" id="KW-1185">Reference proteome</keyword>
<feature type="transmembrane region" description="Helical" evidence="13">
    <location>
        <begin position="91"/>
        <end position="113"/>
    </location>
</feature>
<evidence type="ECO:0000256" key="2">
    <source>
        <dbReference type="ARBA" id="ARBA00004651"/>
    </source>
</evidence>
<evidence type="ECO:0000256" key="6">
    <source>
        <dbReference type="ARBA" id="ARBA00022692"/>
    </source>
</evidence>
<feature type="domain" description="Cytochrome b561 bacterial/Ni-hydrogenase" evidence="14">
    <location>
        <begin position="9"/>
        <end position="179"/>
    </location>
</feature>